<proteinExistence type="predicted"/>
<dbReference type="Pfam" id="PF13556">
    <property type="entry name" value="HTH_30"/>
    <property type="match status" value="1"/>
</dbReference>
<dbReference type="PANTHER" id="PTHR33744">
    <property type="entry name" value="CARBOHYDRATE DIACID REGULATOR"/>
    <property type="match status" value="1"/>
</dbReference>
<keyword evidence="3" id="KW-1185">Reference proteome</keyword>
<evidence type="ECO:0000313" key="2">
    <source>
        <dbReference type="EMBL" id="MBU3160467.1"/>
    </source>
</evidence>
<accession>A0ABS6BWM3</accession>
<dbReference type="RefSeq" id="WP_216149647.1">
    <property type="nucleotide sequence ID" value="NZ_JAHLDV010000027.1"/>
</dbReference>
<organism evidence="2 3">
    <name type="scientific">Clostridium frigoris</name>
    <dbReference type="NCBI Taxonomy" id="205327"/>
    <lineage>
        <taxon>Bacteria</taxon>
        <taxon>Bacillati</taxon>
        <taxon>Bacillota</taxon>
        <taxon>Clostridia</taxon>
        <taxon>Eubacteriales</taxon>
        <taxon>Clostridiaceae</taxon>
        <taxon>Clostridium</taxon>
    </lineage>
</organism>
<sequence length="515" mass="59282">MSVSFNNISKQFFKNSINIHLNGETNILFNDAKLLASNQSVFFKDTIYVGNTSTFAKLLTNFKENTFVLINDNKMCFSNLTSYGLNIIELKSSEDIFEIFNKTSDLFKENTIENQNTSVLLKSAFSGKGIDGIIEVAASLLNNPLIFVDSNYKVLAHSDIKYITDPLWLENLKNRYCTYDFIAGAKKLKSVQKSIKEDHVFEVMTNSSTCLALLSRVVIDGKHIGTIILLACRKSYSIADKDLLSLTSKIFGEEMKKNNLYRNADNLAYSELIYDVLNDKISSSKVLKDRMKSADIILSETLASFAIDISKYKFIKKYHNYLNDNLSLYFPISNTVYYKDCVIIICDYDKFNVTTKKFDDFKIFLKDNALKAGMSKCFTDVLSFKKYYKQCLSALKIGEVIAPENSCTLYSDIQFYDLISLTCNQIDYREFYHPSLVKLMQYDNKNNSDLFNTLYIYLKNNQHLLKSSSELFIHRNTMSYRIKKIFQLVDIDLSCSETVFNLMLSYKIIAYLKLF</sequence>
<comment type="caution">
    <text evidence="2">The sequence shown here is derived from an EMBL/GenBank/DDBJ whole genome shotgun (WGS) entry which is preliminary data.</text>
</comment>
<dbReference type="EMBL" id="JAHLDV010000027">
    <property type="protein sequence ID" value="MBU3160467.1"/>
    <property type="molecule type" value="Genomic_DNA"/>
</dbReference>
<name>A0ABS6BWM3_9CLOT</name>
<evidence type="ECO:0000313" key="3">
    <source>
        <dbReference type="Proteomes" id="UP000776252"/>
    </source>
</evidence>
<feature type="domain" description="PucR C-terminal helix-turn-helix" evidence="1">
    <location>
        <begin position="450"/>
        <end position="508"/>
    </location>
</feature>
<reference evidence="2 3" key="1">
    <citation type="submission" date="2021-06" db="EMBL/GenBank/DDBJ databases">
        <title>Clostridia strains as spoilage organisms.</title>
        <authorList>
            <person name="Wambui J."/>
            <person name="Stephan R."/>
            <person name="Stevens M.J.A."/>
        </authorList>
    </citation>
    <scope>NUCLEOTIDE SEQUENCE [LARGE SCALE GENOMIC DNA]</scope>
    <source>
        <strain evidence="2 3">DSM 14204</strain>
    </source>
</reference>
<gene>
    <name evidence="2" type="ORF">KPL37_12000</name>
</gene>
<dbReference type="InterPro" id="IPR051448">
    <property type="entry name" value="CdaR-like_regulators"/>
</dbReference>
<dbReference type="Proteomes" id="UP000776252">
    <property type="component" value="Unassembled WGS sequence"/>
</dbReference>
<evidence type="ECO:0000259" key="1">
    <source>
        <dbReference type="Pfam" id="PF13556"/>
    </source>
</evidence>
<protein>
    <submittedName>
        <fullName evidence="2">Helix-turn-helix domain-containing protein</fullName>
    </submittedName>
</protein>
<dbReference type="InterPro" id="IPR025736">
    <property type="entry name" value="PucR_C-HTH_dom"/>
</dbReference>